<feature type="domain" description="Bacterial bifunctional deaminase-reductase C-terminal" evidence="1">
    <location>
        <begin position="89"/>
        <end position="163"/>
    </location>
</feature>
<dbReference type="Proteomes" id="UP000315364">
    <property type="component" value="Chromosome"/>
</dbReference>
<dbReference type="PANTHER" id="PTHR38011">
    <property type="entry name" value="DIHYDROFOLATE REDUCTASE FAMILY PROTEIN (AFU_ORTHOLOGUE AFUA_8G06820)"/>
    <property type="match status" value="1"/>
</dbReference>
<evidence type="ECO:0000259" key="1">
    <source>
        <dbReference type="Pfam" id="PF01872"/>
    </source>
</evidence>
<dbReference type="InterPro" id="IPR002734">
    <property type="entry name" value="RibDG_C"/>
</dbReference>
<dbReference type="Pfam" id="PF01872">
    <property type="entry name" value="RibD_C"/>
    <property type="match status" value="1"/>
</dbReference>
<dbReference type="OrthoDB" id="9782335at2"/>
<evidence type="ECO:0000313" key="3">
    <source>
        <dbReference type="Proteomes" id="UP000315364"/>
    </source>
</evidence>
<dbReference type="AlphaFoldDB" id="A0A5B8LRZ8"/>
<protein>
    <recommendedName>
        <fullName evidence="1">Bacterial bifunctional deaminase-reductase C-terminal domain-containing protein</fullName>
    </recommendedName>
</protein>
<dbReference type="KEGG" id="dea:FPZ08_10125"/>
<evidence type="ECO:0000313" key="2">
    <source>
        <dbReference type="EMBL" id="QDZ11077.1"/>
    </source>
</evidence>
<gene>
    <name evidence="2" type="ORF">FPZ08_10125</name>
</gene>
<dbReference type="InterPro" id="IPR024072">
    <property type="entry name" value="DHFR-like_dom_sf"/>
</dbReference>
<sequence length="170" mass="17838">MAEVVFFQALSEDGFVTDATGSTAWQGPYFIPELGFHDFIAGVTAVITARANYDKIVASGTWPYGPVPGVVPSDTPLTDIGAPVTVVADDPAAVVAAARAKGGGNVWVQGDTALAFRLIEAGLVERVELFVMPVVLGAGTEHIDHHHLPGFTLATSTNFANGVTRLSYIR</sequence>
<keyword evidence="3" id="KW-1185">Reference proteome</keyword>
<dbReference type="Gene3D" id="3.40.430.10">
    <property type="entry name" value="Dihydrofolate Reductase, subunit A"/>
    <property type="match status" value="1"/>
</dbReference>
<proteinExistence type="predicted"/>
<dbReference type="PANTHER" id="PTHR38011:SF11">
    <property type="entry name" value="2,5-DIAMINO-6-RIBOSYLAMINO-4(3H)-PYRIMIDINONE 5'-PHOSPHATE REDUCTASE"/>
    <property type="match status" value="1"/>
</dbReference>
<dbReference type="InterPro" id="IPR050765">
    <property type="entry name" value="Riboflavin_Biosynth_HTPR"/>
</dbReference>
<name>A0A5B8LRZ8_9HYPH</name>
<dbReference type="RefSeq" id="WP_146289900.1">
    <property type="nucleotide sequence ID" value="NZ_CP042304.1"/>
</dbReference>
<accession>A0A5B8LRZ8</accession>
<dbReference type="GO" id="GO:0009231">
    <property type="term" value="P:riboflavin biosynthetic process"/>
    <property type="evidence" value="ECO:0007669"/>
    <property type="project" value="InterPro"/>
</dbReference>
<dbReference type="GO" id="GO:0008703">
    <property type="term" value="F:5-amino-6-(5-phosphoribosylamino)uracil reductase activity"/>
    <property type="evidence" value="ECO:0007669"/>
    <property type="project" value="InterPro"/>
</dbReference>
<dbReference type="EMBL" id="CP042304">
    <property type="protein sequence ID" value="QDZ11077.1"/>
    <property type="molecule type" value="Genomic_DNA"/>
</dbReference>
<organism evidence="2 3">
    <name type="scientific">Devosia ginsengisoli</name>
    <dbReference type="NCBI Taxonomy" id="400770"/>
    <lineage>
        <taxon>Bacteria</taxon>
        <taxon>Pseudomonadati</taxon>
        <taxon>Pseudomonadota</taxon>
        <taxon>Alphaproteobacteria</taxon>
        <taxon>Hyphomicrobiales</taxon>
        <taxon>Devosiaceae</taxon>
        <taxon>Devosia</taxon>
    </lineage>
</organism>
<dbReference type="SUPFAM" id="SSF53597">
    <property type="entry name" value="Dihydrofolate reductase-like"/>
    <property type="match status" value="1"/>
</dbReference>
<reference evidence="2 3" key="1">
    <citation type="submission" date="2019-07" db="EMBL/GenBank/DDBJ databases">
        <title>Full genome sequence of Devosia sp. Gsoil 520.</title>
        <authorList>
            <person name="Im W.-T."/>
        </authorList>
    </citation>
    <scope>NUCLEOTIDE SEQUENCE [LARGE SCALE GENOMIC DNA]</scope>
    <source>
        <strain evidence="2 3">Gsoil 520</strain>
    </source>
</reference>